<keyword evidence="1" id="KW-1185">Reference proteome</keyword>
<proteinExistence type="predicted"/>
<organism evidence="1 2">
    <name type="scientific">Parascaris univalens</name>
    <name type="common">Nematode worm</name>
    <dbReference type="NCBI Taxonomy" id="6257"/>
    <lineage>
        <taxon>Eukaryota</taxon>
        <taxon>Metazoa</taxon>
        <taxon>Ecdysozoa</taxon>
        <taxon>Nematoda</taxon>
        <taxon>Chromadorea</taxon>
        <taxon>Rhabditida</taxon>
        <taxon>Spirurina</taxon>
        <taxon>Ascaridomorpha</taxon>
        <taxon>Ascaridoidea</taxon>
        <taxon>Ascarididae</taxon>
        <taxon>Parascaris</taxon>
    </lineage>
</organism>
<accession>A0A915A8F0</accession>
<dbReference type="WBParaSite" id="PgE649_g001_t01">
    <property type="protein sequence ID" value="PgE649_g001_t01"/>
    <property type="gene ID" value="PgE649_g001"/>
</dbReference>
<dbReference type="AlphaFoldDB" id="A0A915A8F0"/>
<protein>
    <submittedName>
        <fullName evidence="2">Uncharacterized protein</fullName>
    </submittedName>
</protein>
<sequence length="158" mass="17914">MYDVIKGVRLKSAVDRVRGVSRAHERERSDCGVFDFDFERTGDAERERDPDLAGLYCGESRFVCGERERVRERLLALASRTLMHDASPWKQPPFKTTDGICVCTASVYAQYLCIHSMFVLRVCGYVCTVSVHAQYLCMYGICVCTSSVCALYVHAQYL</sequence>
<name>A0A915A8F0_PARUN</name>
<reference evidence="2" key="1">
    <citation type="submission" date="2022-11" db="UniProtKB">
        <authorList>
            <consortium name="WormBaseParasite"/>
        </authorList>
    </citation>
    <scope>IDENTIFICATION</scope>
</reference>
<dbReference type="Proteomes" id="UP000887569">
    <property type="component" value="Unplaced"/>
</dbReference>
<evidence type="ECO:0000313" key="2">
    <source>
        <dbReference type="WBParaSite" id="PgE649_g001_t01"/>
    </source>
</evidence>
<evidence type="ECO:0000313" key="1">
    <source>
        <dbReference type="Proteomes" id="UP000887569"/>
    </source>
</evidence>